<accession>A0A182IT72</accession>
<evidence type="ECO:0000313" key="2">
    <source>
        <dbReference type="EnsemblMetazoa" id="AATE005007-PA.1"/>
    </source>
</evidence>
<protein>
    <recommendedName>
        <fullName evidence="1">Phosphofurin acidic cluster sorting protein 1/2 N-terminal C2 domain-containing protein</fullName>
    </recommendedName>
</protein>
<sequence>MTDKVTKFERMAMSKPVPMKLFAAWEVDRTPSNCIPRRAARSLTRQDAALFLSLFPGTWAFLRARRLSAIVVASGDRSSVPRHVLVRFGTNWCFISGEIQPPFGCPPPGNNMGQL</sequence>
<dbReference type="STRING" id="41427.A0A182IT72"/>
<name>A0A182IT72_ANOAO</name>
<evidence type="ECO:0000259" key="1">
    <source>
        <dbReference type="Pfam" id="PF25332"/>
    </source>
</evidence>
<proteinExistence type="predicted"/>
<dbReference type="VEuPathDB" id="VectorBase:AATE005007"/>
<dbReference type="InterPro" id="IPR057541">
    <property type="entry name" value="PACS1/2_N"/>
</dbReference>
<dbReference type="EnsemblMetazoa" id="AATE005007-RA">
    <property type="protein sequence ID" value="AATE005007-PA.1"/>
    <property type="gene ID" value="AATE005007"/>
</dbReference>
<dbReference type="AlphaFoldDB" id="A0A182IT72"/>
<organism evidence="2">
    <name type="scientific">Anopheles atroparvus</name>
    <name type="common">European mosquito</name>
    <dbReference type="NCBI Taxonomy" id="41427"/>
    <lineage>
        <taxon>Eukaryota</taxon>
        <taxon>Metazoa</taxon>
        <taxon>Ecdysozoa</taxon>
        <taxon>Arthropoda</taxon>
        <taxon>Hexapoda</taxon>
        <taxon>Insecta</taxon>
        <taxon>Pterygota</taxon>
        <taxon>Neoptera</taxon>
        <taxon>Endopterygota</taxon>
        <taxon>Diptera</taxon>
        <taxon>Nematocera</taxon>
        <taxon>Culicoidea</taxon>
        <taxon>Culicidae</taxon>
        <taxon>Anophelinae</taxon>
        <taxon>Anopheles</taxon>
    </lineage>
</organism>
<reference evidence="2" key="1">
    <citation type="submission" date="2022-08" db="UniProtKB">
        <authorList>
            <consortium name="EnsemblMetazoa"/>
        </authorList>
    </citation>
    <scope>IDENTIFICATION</scope>
    <source>
        <strain evidence="2">EBRO</strain>
    </source>
</reference>
<feature type="domain" description="Phosphofurin acidic cluster sorting protein 1/2 N-terminal C2" evidence="1">
    <location>
        <begin position="17"/>
        <end position="46"/>
    </location>
</feature>
<dbReference type="Pfam" id="PF25332">
    <property type="entry name" value="C2_PACS_N"/>
    <property type="match status" value="1"/>
</dbReference>